<dbReference type="Gene3D" id="3.30.470.30">
    <property type="entry name" value="DNA ligase/mRNA capping enzyme"/>
    <property type="match status" value="1"/>
</dbReference>
<dbReference type="Pfam" id="PF09414">
    <property type="entry name" value="RNA_ligase"/>
    <property type="match status" value="1"/>
</dbReference>
<dbReference type="EMBL" id="CP009933">
    <property type="protein sequence ID" value="AKA69299.1"/>
    <property type="molecule type" value="Genomic_DNA"/>
</dbReference>
<dbReference type="RefSeq" id="WP_029163220.1">
    <property type="nucleotide sequence ID" value="NZ_CP009933.1"/>
</dbReference>
<dbReference type="PANTHER" id="PTHR43883">
    <property type="entry name" value="SLR0207 PROTEIN"/>
    <property type="match status" value="1"/>
</dbReference>
<keyword evidence="3" id="KW-1185">Reference proteome</keyword>
<sequence length="265" mass="31538">MERIYKYPRTPHIEGSRFQQGDEDLNSIKFEKIKNSFCVLEEKVDGANCGISFDKQGRMYLQSRGHFLNGGYGEAQFDMFKTWANTFIYKLREILGHRYIMYGEWLYAKHTVYYDELNHYFMEFDIFDKQEEKFLSTRRRKEMLKSYPFIKSVLVLKEGRLKSKDEIITLLGKSNFKSHSWQKNLEKSCSELDLSYEIAKKQTDTTDLMEGIYIKVEDENYVLSRMKYVRASFLNTIMDSETHWVNRPIIPNKLKLGIDIFSEEA</sequence>
<evidence type="ECO:0000313" key="2">
    <source>
        <dbReference type="EMBL" id="AKA69299.1"/>
    </source>
</evidence>
<dbReference type="GO" id="GO:0016874">
    <property type="term" value="F:ligase activity"/>
    <property type="evidence" value="ECO:0007669"/>
    <property type="project" value="UniProtKB-KW"/>
</dbReference>
<reference evidence="2 3" key="1">
    <citation type="journal article" date="2015" name="J. Biotechnol.">
        <title>Complete genome sequence of a malodorant-producing acetogen, Clostridium scatologenes ATCC 25775(T).</title>
        <authorList>
            <person name="Zhu Z."/>
            <person name="Guo T."/>
            <person name="Zheng H."/>
            <person name="Song T."/>
            <person name="Ouyang P."/>
            <person name="Xie J."/>
        </authorList>
    </citation>
    <scope>NUCLEOTIDE SEQUENCE [LARGE SCALE GENOMIC DNA]</scope>
    <source>
        <strain evidence="2 3">ATCC 25775</strain>
    </source>
</reference>
<dbReference type="InterPro" id="IPR052732">
    <property type="entry name" value="Cell-binding_unc_protein"/>
</dbReference>
<dbReference type="InterPro" id="IPR021122">
    <property type="entry name" value="RNA_ligase_dom_REL/Rnl2"/>
</dbReference>
<organism evidence="2 3">
    <name type="scientific">Clostridium scatologenes</name>
    <dbReference type="NCBI Taxonomy" id="1548"/>
    <lineage>
        <taxon>Bacteria</taxon>
        <taxon>Bacillati</taxon>
        <taxon>Bacillota</taxon>
        <taxon>Clostridia</taxon>
        <taxon>Eubacteriales</taxon>
        <taxon>Clostridiaceae</taxon>
        <taxon>Clostridium</taxon>
    </lineage>
</organism>
<feature type="domain" description="RNA ligase" evidence="1">
    <location>
        <begin position="39"/>
        <end position="229"/>
    </location>
</feature>
<dbReference type="AlphaFoldDB" id="A0A0E3JYV1"/>
<evidence type="ECO:0000259" key="1">
    <source>
        <dbReference type="Pfam" id="PF09414"/>
    </source>
</evidence>
<evidence type="ECO:0000313" key="3">
    <source>
        <dbReference type="Proteomes" id="UP000033115"/>
    </source>
</evidence>
<dbReference type="PANTHER" id="PTHR43883:SF1">
    <property type="entry name" value="GLUCONOKINASE"/>
    <property type="match status" value="1"/>
</dbReference>
<dbReference type="HOGENOM" id="CLU_081554_0_0_9"/>
<protein>
    <submittedName>
        <fullName evidence="2">DNA ligase III</fullName>
    </submittedName>
</protein>
<dbReference type="Proteomes" id="UP000033115">
    <property type="component" value="Chromosome"/>
</dbReference>
<dbReference type="STRING" id="1548.CSCA_2174"/>
<proteinExistence type="predicted"/>
<accession>A0A0E3JYV1</accession>
<name>A0A0E3JYV1_CLOSL</name>
<keyword evidence="2" id="KW-0436">Ligase</keyword>
<gene>
    <name evidence="2" type="ORF">CSCA_2174</name>
</gene>
<dbReference type="KEGG" id="csq:CSCA_2174"/>
<dbReference type="SUPFAM" id="SSF56091">
    <property type="entry name" value="DNA ligase/mRNA capping enzyme, catalytic domain"/>
    <property type="match status" value="1"/>
</dbReference>